<organism evidence="2 3">
    <name type="scientific">Levilactobacillus suantsaii</name>
    <dbReference type="NCBI Taxonomy" id="2292255"/>
    <lineage>
        <taxon>Bacteria</taxon>
        <taxon>Bacillati</taxon>
        <taxon>Bacillota</taxon>
        <taxon>Bacilli</taxon>
        <taxon>Lactobacillales</taxon>
        <taxon>Lactobacillaceae</taxon>
        <taxon>Levilactobacillus</taxon>
    </lineage>
</organism>
<keyword evidence="1" id="KW-0472">Membrane</keyword>
<dbReference type="AlphaFoldDB" id="A0A4Q0VIU8"/>
<evidence type="ECO:0000256" key="1">
    <source>
        <dbReference type="SAM" id="Phobius"/>
    </source>
</evidence>
<name>A0A4Q0VIU8_9LACO</name>
<accession>A0A4Q0VIU8</accession>
<dbReference type="EMBL" id="QXIL01000025">
    <property type="protein sequence ID" value="RXI76792.1"/>
    <property type="molecule type" value="Genomic_DNA"/>
</dbReference>
<keyword evidence="1" id="KW-1133">Transmembrane helix</keyword>
<gene>
    <name evidence="2" type="ORF">DXH47_09880</name>
</gene>
<reference evidence="2 3" key="1">
    <citation type="submission" date="2018-08" db="EMBL/GenBank/DDBJ databases">
        <title>Lactobacillus suantsai sp. nov., isolated from traditional fermented suan-tsai in Taiwan.</title>
        <authorList>
            <person name="Huang C.-H."/>
        </authorList>
    </citation>
    <scope>NUCLEOTIDE SEQUENCE [LARGE SCALE GENOMIC DNA]</scope>
    <source>
        <strain evidence="2 3">BCRC 12945</strain>
    </source>
</reference>
<comment type="caution">
    <text evidence="2">The sequence shown here is derived from an EMBL/GenBank/DDBJ whole genome shotgun (WGS) entry which is preliminary data.</text>
</comment>
<dbReference type="Proteomes" id="UP000290602">
    <property type="component" value="Unassembled WGS sequence"/>
</dbReference>
<protein>
    <submittedName>
        <fullName evidence="2">Uncharacterized protein</fullName>
    </submittedName>
</protein>
<feature type="transmembrane region" description="Helical" evidence="1">
    <location>
        <begin position="89"/>
        <end position="110"/>
    </location>
</feature>
<keyword evidence="1" id="KW-0812">Transmembrane</keyword>
<feature type="transmembrane region" description="Helical" evidence="1">
    <location>
        <begin position="43"/>
        <end position="59"/>
    </location>
</feature>
<dbReference type="RefSeq" id="WP_129033155.1">
    <property type="nucleotide sequence ID" value="NZ_CP059603.1"/>
</dbReference>
<sequence>MKTTKLVMGILMILLSVFILVQSSIVGIGDALAAGNHSSGSAGLMVAVFYLASGIVYLATRKSVRLSGDIATCIMLILAWIIGLADVGFYADLIVWSWLALIIGVGFLLWHLRVNQKARRQGSDHTA</sequence>
<evidence type="ECO:0000313" key="2">
    <source>
        <dbReference type="EMBL" id="RXI76792.1"/>
    </source>
</evidence>
<keyword evidence="3" id="KW-1185">Reference proteome</keyword>
<evidence type="ECO:0000313" key="3">
    <source>
        <dbReference type="Proteomes" id="UP000290602"/>
    </source>
</evidence>
<dbReference type="OrthoDB" id="2005058at2"/>
<feature type="transmembrane region" description="Helical" evidence="1">
    <location>
        <begin position="66"/>
        <end position="83"/>
    </location>
</feature>
<proteinExistence type="predicted"/>